<keyword evidence="2" id="KW-1185">Reference proteome</keyword>
<accession>A0ABD2ZPC9</accession>
<sequence>MLMYGHDLYGYFDNNTSALPRTTAQDDHQIINPECTIWFCQDQLIQNALTALVNLTIASIVATIVTAKKIRSLSNEPATTGAPVTNEELIVKILSGLGLEYCEISTAIRAHDTAISYEELYDKLIDHELFLKHKDMKKTPTPVTTAIAWKNNFNNKN</sequence>
<protein>
    <submittedName>
        <fullName evidence="1">Uncharacterized protein</fullName>
    </submittedName>
</protein>
<evidence type="ECO:0000313" key="2">
    <source>
        <dbReference type="Proteomes" id="UP001630127"/>
    </source>
</evidence>
<name>A0ABD2ZPC9_9GENT</name>
<dbReference type="PANTHER" id="PTHR47481:SF21">
    <property type="entry name" value="BASIC-LEUCINE ZIPPER TRANSCRIPTION FACTOR Q-RELATED"/>
    <property type="match status" value="1"/>
</dbReference>
<dbReference type="EMBL" id="JBJUIK010000008">
    <property type="protein sequence ID" value="KAL3519573.1"/>
    <property type="molecule type" value="Genomic_DNA"/>
</dbReference>
<organism evidence="1 2">
    <name type="scientific">Cinchona calisaya</name>
    <dbReference type="NCBI Taxonomy" id="153742"/>
    <lineage>
        <taxon>Eukaryota</taxon>
        <taxon>Viridiplantae</taxon>
        <taxon>Streptophyta</taxon>
        <taxon>Embryophyta</taxon>
        <taxon>Tracheophyta</taxon>
        <taxon>Spermatophyta</taxon>
        <taxon>Magnoliopsida</taxon>
        <taxon>eudicotyledons</taxon>
        <taxon>Gunneridae</taxon>
        <taxon>Pentapetalae</taxon>
        <taxon>asterids</taxon>
        <taxon>lamiids</taxon>
        <taxon>Gentianales</taxon>
        <taxon>Rubiaceae</taxon>
        <taxon>Cinchonoideae</taxon>
        <taxon>Cinchoneae</taxon>
        <taxon>Cinchona</taxon>
    </lineage>
</organism>
<dbReference type="Proteomes" id="UP001630127">
    <property type="component" value="Unassembled WGS sequence"/>
</dbReference>
<proteinExistence type="predicted"/>
<evidence type="ECO:0000313" key="1">
    <source>
        <dbReference type="EMBL" id="KAL3519573.1"/>
    </source>
</evidence>
<reference evidence="1 2" key="1">
    <citation type="submission" date="2024-11" db="EMBL/GenBank/DDBJ databases">
        <title>A near-complete genome assembly of Cinchona calisaya.</title>
        <authorList>
            <person name="Lian D.C."/>
            <person name="Zhao X.W."/>
            <person name="Wei L."/>
        </authorList>
    </citation>
    <scope>NUCLEOTIDE SEQUENCE [LARGE SCALE GENOMIC DNA]</scope>
    <source>
        <tissue evidence="1">Nenye</tissue>
    </source>
</reference>
<gene>
    <name evidence="1" type="ORF">ACH5RR_017722</name>
</gene>
<dbReference type="PANTHER" id="PTHR47481">
    <property type="match status" value="1"/>
</dbReference>
<dbReference type="AlphaFoldDB" id="A0ABD2ZPC9"/>
<dbReference type="Pfam" id="PF14223">
    <property type="entry name" value="Retrotran_gag_2"/>
    <property type="match status" value="1"/>
</dbReference>
<comment type="caution">
    <text evidence="1">The sequence shown here is derived from an EMBL/GenBank/DDBJ whole genome shotgun (WGS) entry which is preliminary data.</text>
</comment>